<dbReference type="EMBL" id="LGTQ01000013">
    <property type="protein sequence ID" value="KPM47047.1"/>
    <property type="molecule type" value="Genomic_DNA"/>
</dbReference>
<evidence type="ECO:0000313" key="3">
    <source>
        <dbReference type="Proteomes" id="UP000050454"/>
    </source>
</evidence>
<dbReference type="STRING" id="1605367.AFM12_17645"/>
<feature type="signal peptide" evidence="1">
    <location>
        <begin position="1"/>
        <end position="18"/>
    </location>
</feature>
<comment type="caution">
    <text evidence="2">The sequence shown here is derived from an EMBL/GenBank/DDBJ whole genome shotgun (WGS) entry which is preliminary data.</text>
</comment>
<dbReference type="OrthoDB" id="2634655at2"/>
<accession>A0A0P7C168</accession>
<gene>
    <name evidence="2" type="ORF">AFM12_17645</name>
</gene>
<reference evidence="2 3" key="1">
    <citation type="submission" date="2015-07" db="EMBL/GenBank/DDBJ databases">
        <title>The draft genome sequence of Leadbetterella sp. JN14-9.</title>
        <authorList>
            <person name="Liu Y."/>
            <person name="Du J."/>
            <person name="Shao Z."/>
        </authorList>
    </citation>
    <scope>NUCLEOTIDE SEQUENCE [LARGE SCALE GENOMIC DNA]</scope>
    <source>
        <strain evidence="2 3">JN14-9</strain>
    </source>
</reference>
<dbReference type="Gene3D" id="2.60.120.560">
    <property type="entry name" value="Exo-inulinase, domain 1"/>
    <property type="match status" value="1"/>
</dbReference>
<sequence length="458" mass="52486">MNKAISLLTLCLSLNALAQNVEMKAENFDIPKPENVEFVTYKGMKSMKLSAGSGPVEIRNLNFKDGTVEFDQEATTPGFAISLYFHRKDDLEQEIVYLRLKDFEDPLSNETIQYTTYLDGVNLWDMHPHYQAPAPAKLKGWNHLKLVISGKRMKVYCNGKEVLDIPELEGRTNDGKIAFEGNSYVTNLSVKPNETEGLHPEALPDLTQYQSNYIREWAITEPQNLPRGKEVTRDDLPTGEDFAQTISAERLGMINITREHGMSKERRVIWLKAEVESKVPQTIDLQLGFSDEIWLFLNNQMTYVDKNLYLQDMQKYPQGRLSIENGSVPLHLKEGKNTITVALANDFYGWGLMARLRETDNLLSIEKYTPPPVVAIEDMNQYLGTYATQSFPVTMTFTNQDGKLFVKASNQPTDALKIDYRGHHLFELEKENLKFQFKPEQKLLIFTQGGQEYEFVRE</sequence>
<protein>
    <recommendedName>
        <fullName evidence="4">3-keto-disaccharide hydrolase domain-containing protein</fullName>
    </recommendedName>
</protein>
<evidence type="ECO:0008006" key="4">
    <source>
        <dbReference type="Google" id="ProtNLM"/>
    </source>
</evidence>
<keyword evidence="3" id="KW-1185">Reference proteome</keyword>
<dbReference type="PATRIC" id="fig|1605367.3.peg.962"/>
<dbReference type="AlphaFoldDB" id="A0A0P7C168"/>
<evidence type="ECO:0000313" key="2">
    <source>
        <dbReference type="EMBL" id="KPM47047.1"/>
    </source>
</evidence>
<name>A0A0P7C168_9BACT</name>
<feature type="chain" id="PRO_5006136430" description="3-keto-disaccharide hydrolase domain-containing protein" evidence="1">
    <location>
        <begin position="19"/>
        <end position="458"/>
    </location>
</feature>
<dbReference type="RefSeq" id="WP_055151114.1">
    <property type="nucleotide sequence ID" value="NZ_JXSZ01000013.1"/>
</dbReference>
<evidence type="ECO:0000256" key="1">
    <source>
        <dbReference type="SAM" id="SignalP"/>
    </source>
</evidence>
<proteinExistence type="predicted"/>
<organism evidence="2 3">
    <name type="scientific">Jiulongibacter sediminis</name>
    <dbReference type="NCBI Taxonomy" id="1605367"/>
    <lineage>
        <taxon>Bacteria</taxon>
        <taxon>Pseudomonadati</taxon>
        <taxon>Bacteroidota</taxon>
        <taxon>Cytophagia</taxon>
        <taxon>Cytophagales</taxon>
        <taxon>Leadbetterellaceae</taxon>
        <taxon>Jiulongibacter</taxon>
    </lineage>
</organism>
<keyword evidence="1" id="KW-0732">Signal</keyword>
<dbReference type="Proteomes" id="UP000050454">
    <property type="component" value="Unassembled WGS sequence"/>
</dbReference>